<dbReference type="InterPro" id="IPR054420">
    <property type="entry name" value="RAE1_2_domI_C"/>
</dbReference>
<name>A0A9P0AJW1_BEMTA</name>
<evidence type="ECO:0000313" key="4">
    <source>
        <dbReference type="EMBL" id="CAH0392848.1"/>
    </source>
</evidence>
<dbReference type="PRINTS" id="PR00891">
    <property type="entry name" value="RABGDIREP"/>
</dbReference>
<dbReference type="PANTHER" id="PTHR11787">
    <property type="entry name" value="RAB GDP-DISSOCIATION INHIBITOR"/>
    <property type="match status" value="1"/>
</dbReference>
<comment type="similarity">
    <text evidence="1">Belongs to the Rab GDI family.</text>
</comment>
<dbReference type="Proteomes" id="UP001152759">
    <property type="component" value="Chromosome 7"/>
</dbReference>
<protein>
    <recommendedName>
        <fullName evidence="3">RAE1/2 domain-containing protein</fullName>
    </recommendedName>
</protein>
<dbReference type="Pfam" id="PF00996">
    <property type="entry name" value="GDI"/>
    <property type="match status" value="2"/>
</dbReference>
<organism evidence="4 5">
    <name type="scientific">Bemisia tabaci</name>
    <name type="common">Sweetpotato whitefly</name>
    <name type="synonym">Aleurodes tabaci</name>
    <dbReference type="NCBI Taxonomy" id="7038"/>
    <lineage>
        <taxon>Eukaryota</taxon>
        <taxon>Metazoa</taxon>
        <taxon>Ecdysozoa</taxon>
        <taxon>Arthropoda</taxon>
        <taxon>Hexapoda</taxon>
        <taxon>Insecta</taxon>
        <taxon>Pterygota</taxon>
        <taxon>Neoptera</taxon>
        <taxon>Paraneoptera</taxon>
        <taxon>Hemiptera</taxon>
        <taxon>Sternorrhyncha</taxon>
        <taxon>Aleyrodoidea</taxon>
        <taxon>Aleyrodidae</taxon>
        <taxon>Aleyrodinae</taxon>
        <taxon>Bemisia</taxon>
    </lineage>
</organism>
<dbReference type="GO" id="GO:0005829">
    <property type="term" value="C:cytosol"/>
    <property type="evidence" value="ECO:0007669"/>
    <property type="project" value="TreeGrafter"/>
</dbReference>
<accession>A0A9P0AJW1</accession>
<dbReference type="EMBL" id="OU963868">
    <property type="protein sequence ID" value="CAH0392848.1"/>
    <property type="molecule type" value="Genomic_DNA"/>
</dbReference>
<reference evidence="4" key="1">
    <citation type="submission" date="2021-12" db="EMBL/GenBank/DDBJ databases">
        <authorList>
            <person name="King R."/>
        </authorList>
    </citation>
    <scope>NUCLEOTIDE SEQUENCE</scope>
</reference>
<feature type="compositionally biased region" description="Polar residues" evidence="2">
    <location>
        <begin position="494"/>
        <end position="510"/>
    </location>
</feature>
<feature type="region of interest" description="Disordered" evidence="2">
    <location>
        <begin position="106"/>
        <end position="159"/>
    </location>
</feature>
<feature type="region of interest" description="Disordered" evidence="2">
    <location>
        <begin position="454"/>
        <end position="510"/>
    </location>
</feature>
<dbReference type="PANTHER" id="PTHR11787:SF4">
    <property type="entry name" value="CHM, RAB ESCORT PROTEIN 1"/>
    <property type="match status" value="1"/>
</dbReference>
<dbReference type="Pfam" id="PF22603">
    <property type="entry name" value="RAE1_2_domI_C"/>
    <property type="match status" value="1"/>
</dbReference>
<dbReference type="Gene3D" id="3.50.50.60">
    <property type="entry name" value="FAD/NAD(P)-binding domain"/>
    <property type="match status" value="1"/>
</dbReference>
<gene>
    <name evidence="4" type="ORF">BEMITA_LOCUS11318</name>
</gene>
<evidence type="ECO:0000313" key="5">
    <source>
        <dbReference type="Proteomes" id="UP001152759"/>
    </source>
</evidence>
<evidence type="ECO:0000256" key="2">
    <source>
        <dbReference type="SAM" id="MobiDB-lite"/>
    </source>
</evidence>
<dbReference type="Gene3D" id="3.30.519.10">
    <property type="entry name" value="Guanine Nucleotide Dissociation Inhibitor, domain 2"/>
    <property type="match status" value="2"/>
</dbReference>
<evidence type="ECO:0000256" key="1">
    <source>
        <dbReference type="ARBA" id="ARBA00005593"/>
    </source>
</evidence>
<sequence length="510" mass="56588">MNEDIPSSYDVIVVGTGMTESIIAAAASRVGQRVLHLDSNSYYGDLWATFNFKGIEEWISSQSPKVSEENLIGSSGFSVPENCSCLQIKNVGSLVSNIEEIFFIEDKEEETPEPTITSPSANKDLEQVPDDNASGPTEEPQEIKPTPSEPVEPKKQEVSWSQKTFLENSRKYNLDLAPKLLFAKGSLVELLISSNIGRYTEFRSVTRVLTWINNRLQPVPCSRADVFATTDALCSIWWIYHLKKGAEALVISDSDNSCKGIVSEDQIFSAPHVVLGVSSFPKSFLVNPEKKGLSRGIFITDRSILPSEKEQLTLLQYPINNRLITVIEVGPATCACPTNQYVVHMTCKQEVSAQEDLLPIVSNLFNPYTLEDDEKSADAAVEGDSAEISENWKPRLLWALYYNVLDTSPQFFSPSVPANVHLCSGPDGDLDFDASVNQAKSIFSRICPEEEFLPRAPDPEEIVLEDAEPAEEEKPEESSEKETTNETANQENECLSSEQEANVQEIQTEK</sequence>
<feature type="compositionally biased region" description="Acidic residues" evidence="2">
    <location>
        <begin position="459"/>
        <end position="475"/>
    </location>
</feature>
<evidence type="ECO:0000259" key="3">
    <source>
        <dbReference type="Pfam" id="PF22603"/>
    </source>
</evidence>
<dbReference type="AlphaFoldDB" id="A0A9P0AJW1"/>
<dbReference type="InterPro" id="IPR018203">
    <property type="entry name" value="GDP_dissociation_inhibitor"/>
</dbReference>
<dbReference type="GO" id="GO:0005968">
    <property type="term" value="C:Rab-protein geranylgeranyltransferase complex"/>
    <property type="evidence" value="ECO:0007669"/>
    <property type="project" value="TreeGrafter"/>
</dbReference>
<dbReference type="SUPFAM" id="SSF54373">
    <property type="entry name" value="FAD-linked reductases, C-terminal domain"/>
    <property type="match status" value="1"/>
</dbReference>
<dbReference type="GO" id="GO:0005092">
    <property type="term" value="F:GDP-dissociation inhibitor activity"/>
    <property type="evidence" value="ECO:0007669"/>
    <property type="project" value="InterPro"/>
</dbReference>
<dbReference type="GO" id="GO:0016192">
    <property type="term" value="P:vesicle-mediated transport"/>
    <property type="evidence" value="ECO:0007669"/>
    <property type="project" value="TreeGrafter"/>
</dbReference>
<dbReference type="GO" id="GO:0007264">
    <property type="term" value="P:small GTPase-mediated signal transduction"/>
    <property type="evidence" value="ECO:0007669"/>
    <property type="project" value="InterPro"/>
</dbReference>
<dbReference type="GO" id="GO:0005634">
    <property type="term" value="C:nucleus"/>
    <property type="evidence" value="ECO:0007669"/>
    <property type="project" value="TreeGrafter"/>
</dbReference>
<keyword evidence="5" id="KW-1185">Reference proteome</keyword>
<proteinExistence type="inferred from homology"/>
<dbReference type="SUPFAM" id="SSF51905">
    <property type="entry name" value="FAD/NAD(P)-binding domain"/>
    <property type="match status" value="1"/>
</dbReference>
<dbReference type="InterPro" id="IPR036188">
    <property type="entry name" value="FAD/NAD-bd_sf"/>
</dbReference>
<feature type="domain" description="RAE1/2" evidence="3">
    <location>
        <begin position="293"/>
        <end position="427"/>
    </location>
</feature>